<sequence length="45" mass="5309">MDNHFNRFLMMPASKLSCDLDMKEEGRGGFFREISEYCEGIVKIY</sequence>
<gene>
    <name evidence="1" type="ORF">SD77_1405</name>
</gene>
<evidence type="ECO:0000313" key="1">
    <source>
        <dbReference type="EMBL" id="KIL77419.1"/>
    </source>
</evidence>
<dbReference type="Proteomes" id="UP000031982">
    <property type="component" value="Unassembled WGS sequence"/>
</dbReference>
<organism evidence="1 2">
    <name type="scientific">Bacillus badius</name>
    <dbReference type="NCBI Taxonomy" id="1455"/>
    <lineage>
        <taxon>Bacteria</taxon>
        <taxon>Bacillati</taxon>
        <taxon>Bacillota</taxon>
        <taxon>Bacilli</taxon>
        <taxon>Bacillales</taxon>
        <taxon>Bacillaceae</taxon>
        <taxon>Pseudobacillus</taxon>
    </lineage>
</organism>
<comment type="caution">
    <text evidence="1">The sequence shown here is derived from an EMBL/GenBank/DDBJ whole genome shotgun (WGS) entry which is preliminary data.</text>
</comment>
<accession>A0ABR5ARN4</accession>
<keyword evidence="2" id="KW-1185">Reference proteome</keyword>
<reference evidence="1 2" key="1">
    <citation type="submission" date="2015-01" db="EMBL/GenBank/DDBJ databases">
        <title>Genome Assembly of Bacillus badius MTCC 1458.</title>
        <authorList>
            <person name="Verma A."/>
            <person name="Khatri I."/>
            <person name="Mual P."/>
            <person name="Subramanian S."/>
            <person name="Krishnamurthi S."/>
        </authorList>
    </citation>
    <scope>NUCLEOTIDE SEQUENCE [LARGE SCALE GENOMIC DNA]</scope>
    <source>
        <strain evidence="1 2">MTCC 1458</strain>
    </source>
</reference>
<evidence type="ECO:0000313" key="2">
    <source>
        <dbReference type="Proteomes" id="UP000031982"/>
    </source>
</evidence>
<proteinExistence type="predicted"/>
<dbReference type="EMBL" id="JXLP01000014">
    <property type="protein sequence ID" value="KIL77419.1"/>
    <property type="molecule type" value="Genomic_DNA"/>
</dbReference>
<name>A0ABR5ARN4_BACBA</name>
<protein>
    <submittedName>
        <fullName evidence="1">Uncharacterized protein</fullName>
    </submittedName>
</protein>